<sequence length="75" mass="9015">MFCFFFFFFVVVILFYWKTNVSDTDGLQVLEFNLIPEKPRSSVFRNSRAMPVAFIQRSSIFLFNLLYSDKKLFYS</sequence>
<feature type="signal peptide" evidence="1">
    <location>
        <begin position="1"/>
        <end position="22"/>
    </location>
</feature>
<reference evidence="2" key="1">
    <citation type="submission" date="2019-09" db="EMBL/GenBank/DDBJ databases">
        <title>Organ-specific transcriptomic study of the physiology of the cattle tick, Rhipicephalus microplus.</title>
        <authorList>
            <person name="Tirloni L."/>
            <person name="Braz G."/>
            <person name="Gandara A.C.P."/>
            <person name="Sabadin G.A."/>
            <person name="da Silva R.M."/>
            <person name="Guizzo M.G."/>
            <person name="Machado J.A."/>
            <person name="Costa E.P."/>
            <person name="Gomes H.F."/>
            <person name="Moraes J."/>
            <person name="Mota M.B.S."/>
            <person name="Mesquita R.D."/>
            <person name="Alvarenga P.H."/>
            <person name="Alves F."/>
            <person name="Seixas A."/>
            <person name="da Fonseca R.N."/>
            <person name="Fogaca A."/>
            <person name="Logullo C."/>
            <person name="Tanaka A."/>
            <person name="Daffre S."/>
            <person name="Termignoni C."/>
            <person name="Vaz I.S.Jr."/>
            <person name="Oliveira P.L."/>
            <person name="Ribeiro J.M."/>
        </authorList>
    </citation>
    <scope>NUCLEOTIDE SEQUENCE</scope>
    <source>
        <strain evidence="2">Porto Alegre</strain>
    </source>
</reference>
<organism evidence="2">
    <name type="scientific">Rhipicephalus microplus</name>
    <name type="common">Cattle tick</name>
    <name type="synonym">Boophilus microplus</name>
    <dbReference type="NCBI Taxonomy" id="6941"/>
    <lineage>
        <taxon>Eukaryota</taxon>
        <taxon>Metazoa</taxon>
        <taxon>Ecdysozoa</taxon>
        <taxon>Arthropoda</taxon>
        <taxon>Chelicerata</taxon>
        <taxon>Arachnida</taxon>
        <taxon>Acari</taxon>
        <taxon>Parasitiformes</taxon>
        <taxon>Ixodida</taxon>
        <taxon>Ixodoidea</taxon>
        <taxon>Ixodidae</taxon>
        <taxon>Rhipicephalinae</taxon>
        <taxon>Rhipicephalus</taxon>
        <taxon>Boophilus</taxon>
    </lineage>
</organism>
<evidence type="ECO:0000256" key="1">
    <source>
        <dbReference type="SAM" id="SignalP"/>
    </source>
</evidence>
<evidence type="ECO:0000313" key="2">
    <source>
        <dbReference type="EMBL" id="NOV43405.1"/>
    </source>
</evidence>
<dbReference type="AlphaFoldDB" id="A0A6M2DB64"/>
<dbReference type="EMBL" id="GHWJ01010668">
    <property type="protein sequence ID" value="NOV43405.1"/>
    <property type="molecule type" value="Transcribed_RNA"/>
</dbReference>
<keyword evidence="1" id="KW-0732">Signal</keyword>
<accession>A0A6M2DB64</accession>
<protein>
    <submittedName>
        <fullName evidence="2">Putative secreted protein</fullName>
    </submittedName>
</protein>
<name>A0A6M2DB64_RHIMP</name>
<proteinExistence type="predicted"/>
<feature type="chain" id="PRO_5026763981" evidence="1">
    <location>
        <begin position="23"/>
        <end position="75"/>
    </location>
</feature>